<protein>
    <submittedName>
        <fullName evidence="4">NmrA family protein</fullName>
    </submittedName>
</protein>
<keyword evidence="2" id="KW-0560">Oxidoreductase</keyword>
<evidence type="ECO:0000313" key="5">
    <source>
        <dbReference type="Proteomes" id="UP000286701"/>
    </source>
</evidence>
<evidence type="ECO:0000259" key="3">
    <source>
        <dbReference type="Pfam" id="PF05368"/>
    </source>
</evidence>
<evidence type="ECO:0000313" key="4">
    <source>
        <dbReference type="EMBL" id="RWY47379.1"/>
    </source>
</evidence>
<dbReference type="PANTHER" id="PTHR47706:SF1">
    <property type="entry name" value="CIPA-LIKE, PUTATIVE (AFU_ORTHOLOGUE AFUA_1G12460)-RELATED"/>
    <property type="match status" value="1"/>
</dbReference>
<evidence type="ECO:0000256" key="1">
    <source>
        <dbReference type="ARBA" id="ARBA00022857"/>
    </source>
</evidence>
<reference evidence="4 5" key="1">
    <citation type="submission" date="2019-01" db="EMBL/GenBank/DDBJ databases">
        <title>Mucilaginibacter antarcticum sp. nov., isolated from antarctic soil.</title>
        <authorList>
            <person name="Yan Y.-Q."/>
            <person name="Du Z.-J."/>
        </authorList>
    </citation>
    <scope>NUCLEOTIDE SEQUENCE [LARGE SCALE GENOMIC DNA]</scope>
    <source>
        <strain evidence="4 5">F01003</strain>
    </source>
</reference>
<dbReference type="GO" id="GO:0016491">
    <property type="term" value="F:oxidoreductase activity"/>
    <property type="evidence" value="ECO:0007669"/>
    <property type="project" value="UniProtKB-KW"/>
</dbReference>
<sequence>MKPIILVAGATGNLGQRICRELIKINAEVRAIVRVGSKKETVDALEQMGVDIYEVDWSVQEELIGSCRGLSCVVSALTGLHDVIVEAQLKLLNAAVSAGVPRFIPSDFSSDFTQIPLGENRNFDLRKEFQYHLDSSNIKATSIFNGAFSDILRYNTPLFNVKDKTVTYYEDKADWEIDFTTMDNTAEYTAAAAIDDDAPRFLRIASFRVTPNQLVALSVLHKGGGFQLINRGSMQSFSEYNKHQRASNPDGENELYPRWQQAQYLYSMFLVHHTELDNNRYNGISWSPIEQNI</sequence>
<name>A0A444MI55_9SPHI</name>
<evidence type="ECO:0000256" key="2">
    <source>
        <dbReference type="ARBA" id="ARBA00023002"/>
    </source>
</evidence>
<dbReference type="Proteomes" id="UP000286701">
    <property type="component" value="Unassembled WGS sequence"/>
</dbReference>
<keyword evidence="5" id="KW-1185">Reference proteome</keyword>
<dbReference type="InterPro" id="IPR008030">
    <property type="entry name" value="NmrA-like"/>
</dbReference>
<dbReference type="EMBL" id="SBIW01000026">
    <property type="protein sequence ID" value="RWY47379.1"/>
    <property type="molecule type" value="Genomic_DNA"/>
</dbReference>
<dbReference type="SUPFAM" id="SSF51735">
    <property type="entry name" value="NAD(P)-binding Rossmann-fold domains"/>
    <property type="match status" value="1"/>
</dbReference>
<feature type="domain" description="NmrA-like" evidence="3">
    <location>
        <begin position="2"/>
        <end position="200"/>
    </location>
</feature>
<accession>A0A444MI55</accession>
<dbReference type="InterPro" id="IPR051609">
    <property type="entry name" value="NmrA/Isoflavone_reductase-like"/>
</dbReference>
<organism evidence="4 5">
    <name type="scientific">Mucilaginibacter gilvus</name>
    <dbReference type="NCBI Taxonomy" id="2305909"/>
    <lineage>
        <taxon>Bacteria</taxon>
        <taxon>Pseudomonadati</taxon>
        <taxon>Bacteroidota</taxon>
        <taxon>Sphingobacteriia</taxon>
        <taxon>Sphingobacteriales</taxon>
        <taxon>Sphingobacteriaceae</taxon>
        <taxon>Mucilaginibacter</taxon>
    </lineage>
</organism>
<dbReference type="PANTHER" id="PTHR47706">
    <property type="entry name" value="NMRA-LIKE FAMILY PROTEIN"/>
    <property type="match status" value="1"/>
</dbReference>
<dbReference type="Gene3D" id="3.90.25.10">
    <property type="entry name" value="UDP-galactose 4-epimerase, domain 1"/>
    <property type="match status" value="1"/>
</dbReference>
<proteinExistence type="predicted"/>
<dbReference type="OrthoDB" id="319724at2"/>
<dbReference type="InterPro" id="IPR036291">
    <property type="entry name" value="NAD(P)-bd_dom_sf"/>
</dbReference>
<comment type="caution">
    <text evidence="4">The sequence shown here is derived from an EMBL/GenBank/DDBJ whole genome shotgun (WGS) entry which is preliminary data.</text>
</comment>
<dbReference type="Pfam" id="PF05368">
    <property type="entry name" value="NmrA"/>
    <property type="match status" value="1"/>
</dbReference>
<dbReference type="Gene3D" id="3.40.50.720">
    <property type="entry name" value="NAD(P)-binding Rossmann-like Domain"/>
    <property type="match status" value="1"/>
</dbReference>
<keyword evidence="1" id="KW-0521">NADP</keyword>
<gene>
    <name evidence="4" type="ORF">EPL05_22040</name>
</gene>
<dbReference type="AlphaFoldDB" id="A0A444MI55"/>